<sequence length="286" mass="32580">MKKQHLTKSIYFLFALSIGFAGYFYFKTKSLQEQLLVQEKLQEELSTIDIVDTKELMEIDAMIIDGDDYSQALKAYQDKYEEHVLAEEAALELRISLTQKLLQLHSKPKQDSAALAMQQRLDSITSQMASAPKEIQQYDSLNFALEKAKVQIARMKKQLKQKSFGEYLAFTNTKGSQMHYVGQVKNGKAHGFGVAILNTGSRYIGEWKDNKRHGEGTFYWADGQYYAGNYVDDKRSGKGTYHWPNGEKFVGQWKDDERMGEGAFYGKKGDVVASGVWENDELVVTN</sequence>
<dbReference type="InterPro" id="IPR003409">
    <property type="entry name" value="MORN"/>
</dbReference>
<evidence type="ECO:0008006" key="5">
    <source>
        <dbReference type="Google" id="ProtNLM"/>
    </source>
</evidence>
<organism evidence="3 4">
    <name type="scientific">Flagellimonas spongiicola</name>
    <dbReference type="NCBI Taxonomy" id="2942208"/>
    <lineage>
        <taxon>Bacteria</taxon>
        <taxon>Pseudomonadati</taxon>
        <taxon>Bacteroidota</taxon>
        <taxon>Flavobacteriia</taxon>
        <taxon>Flavobacteriales</taxon>
        <taxon>Flavobacteriaceae</taxon>
        <taxon>Flagellimonas</taxon>
    </lineage>
</organism>
<keyword evidence="1" id="KW-0677">Repeat</keyword>
<keyword evidence="2" id="KW-0812">Transmembrane</keyword>
<dbReference type="SUPFAM" id="SSF82185">
    <property type="entry name" value="Histone H3 K4-specific methyltransferase SET7/9 N-terminal domain"/>
    <property type="match status" value="1"/>
</dbReference>
<gene>
    <name evidence="3" type="ORF">M3P19_04985</name>
</gene>
<dbReference type="Gene3D" id="2.20.110.10">
    <property type="entry name" value="Histone H3 K4-specific methyltransferase SET7/9 N-terminal domain"/>
    <property type="match status" value="2"/>
</dbReference>
<keyword evidence="2" id="KW-1133">Transmembrane helix</keyword>
<dbReference type="EMBL" id="JAMFMA010000001">
    <property type="protein sequence ID" value="MCL6273352.1"/>
    <property type="molecule type" value="Genomic_DNA"/>
</dbReference>
<dbReference type="RefSeq" id="WP_249656529.1">
    <property type="nucleotide sequence ID" value="NZ_JAMFMA010000001.1"/>
</dbReference>
<keyword evidence="2" id="KW-0472">Membrane</keyword>
<dbReference type="Proteomes" id="UP001203607">
    <property type="component" value="Unassembled WGS sequence"/>
</dbReference>
<comment type="caution">
    <text evidence="3">The sequence shown here is derived from an EMBL/GenBank/DDBJ whole genome shotgun (WGS) entry which is preliminary data.</text>
</comment>
<accession>A0ABT0PRK1</accession>
<dbReference type="Pfam" id="PF02493">
    <property type="entry name" value="MORN"/>
    <property type="match status" value="4"/>
</dbReference>
<evidence type="ECO:0000313" key="3">
    <source>
        <dbReference type="EMBL" id="MCL6273352.1"/>
    </source>
</evidence>
<protein>
    <recommendedName>
        <fullName evidence="5">MORN repeat protein</fullName>
    </recommendedName>
</protein>
<evidence type="ECO:0000256" key="2">
    <source>
        <dbReference type="SAM" id="Phobius"/>
    </source>
</evidence>
<proteinExistence type="predicted"/>
<dbReference type="PANTHER" id="PTHR43215:SF14">
    <property type="entry name" value="RADIAL SPOKE HEAD 1 HOMOLOG"/>
    <property type="match status" value="1"/>
</dbReference>
<evidence type="ECO:0000256" key="1">
    <source>
        <dbReference type="ARBA" id="ARBA00022737"/>
    </source>
</evidence>
<keyword evidence="4" id="KW-1185">Reference proteome</keyword>
<name>A0ABT0PRK1_9FLAO</name>
<reference evidence="3 4" key="1">
    <citation type="submission" date="2022-05" db="EMBL/GenBank/DDBJ databases">
        <authorList>
            <person name="Park J.-S."/>
        </authorList>
    </citation>
    <scope>NUCLEOTIDE SEQUENCE [LARGE SCALE GENOMIC DNA]</scope>
    <source>
        <strain evidence="3 4">2012CJ35-5</strain>
    </source>
</reference>
<dbReference type="SMART" id="SM00698">
    <property type="entry name" value="MORN"/>
    <property type="match status" value="4"/>
</dbReference>
<feature type="transmembrane region" description="Helical" evidence="2">
    <location>
        <begin position="9"/>
        <end position="26"/>
    </location>
</feature>
<evidence type="ECO:0000313" key="4">
    <source>
        <dbReference type="Proteomes" id="UP001203607"/>
    </source>
</evidence>
<dbReference type="PANTHER" id="PTHR43215">
    <property type="entry name" value="RADIAL SPOKE HEAD 1 HOMOLOG"/>
    <property type="match status" value="1"/>
</dbReference>